<accession>A0A4D6XN66</accession>
<dbReference type="RefSeq" id="WP_158360626.1">
    <property type="nucleotide sequence ID" value="NZ_CP034897.1"/>
</dbReference>
<evidence type="ECO:0000313" key="1">
    <source>
        <dbReference type="EMBL" id="WAI17550.1"/>
    </source>
</evidence>
<dbReference type="OrthoDB" id="6554581at2"/>
<proteinExistence type="predicted"/>
<protein>
    <submittedName>
        <fullName evidence="1">Flagellar biosynthesis protein FlgN</fullName>
    </submittedName>
</protein>
<organism evidence="1 2">
    <name type="scientific">Buchnera aphidicola</name>
    <name type="common">Aphis craccivora</name>
    <dbReference type="NCBI Taxonomy" id="466616"/>
    <lineage>
        <taxon>Bacteria</taxon>
        <taxon>Pseudomonadati</taxon>
        <taxon>Pseudomonadota</taxon>
        <taxon>Gammaproteobacteria</taxon>
        <taxon>Enterobacterales</taxon>
        <taxon>Erwiniaceae</taxon>
        <taxon>Buchnera</taxon>
    </lineage>
</organism>
<keyword evidence="1" id="KW-0282">Flagellum</keyword>
<gene>
    <name evidence="1" type="ORF">OWM53_01710</name>
</gene>
<dbReference type="EMBL" id="CP113403">
    <property type="protein sequence ID" value="WAI17550.1"/>
    <property type="molecule type" value="Genomic_DNA"/>
</dbReference>
<keyword evidence="1" id="KW-0966">Cell projection</keyword>
<sequence>MKKLIDIFQKIDNILILLDKTMHEEYKNLLNPHTDIKKLSFIIEKKHDLLNQLTDAKKIQKSLEKSYNIFPPYLKFKKLNYFSNKIINKCLFLNKMSFKNKKLTKNKFYLNQNFLNLYKSYNNNGIYDINENLEN</sequence>
<name>A0A4D6XN66_9GAMM</name>
<keyword evidence="1" id="KW-0969">Cilium</keyword>
<dbReference type="AlphaFoldDB" id="A0A4D6XN66"/>
<reference evidence="1" key="1">
    <citation type="submission" date="2022-11" db="EMBL/GenBank/DDBJ databases">
        <title>The whole genome sequencing of pests is an important tool to study the evolution of the plant-insect interaction and insecticide resistance.</title>
        <authorList>
            <person name="Kananovich Y."/>
        </authorList>
    </citation>
    <scope>NUCLEOTIDE SEQUENCE</scope>
    <source>
        <strain evidence="1">BSU_Aph_2016</strain>
    </source>
</reference>
<dbReference type="Proteomes" id="UP001163441">
    <property type="component" value="Chromosome"/>
</dbReference>
<evidence type="ECO:0000313" key="2">
    <source>
        <dbReference type="Proteomes" id="UP001163441"/>
    </source>
</evidence>